<dbReference type="InterPro" id="IPR000620">
    <property type="entry name" value="EamA_dom"/>
</dbReference>
<keyword evidence="9" id="KW-1185">Reference proteome</keyword>
<dbReference type="Proteomes" id="UP001595973">
    <property type="component" value="Unassembled WGS sequence"/>
</dbReference>
<comment type="subcellular location">
    <subcellularLocation>
        <location evidence="1">Membrane</location>
        <topology evidence="1">Multi-pass membrane protein</topology>
    </subcellularLocation>
</comment>
<feature type="domain" description="EamA" evidence="7">
    <location>
        <begin position="18"/>
        <end position="149"/>
    </location>
</feature>
<organism evidence="8 9">
    <name type="scientific">Seohaeicola nanhaiensis</name>
    <dbReference type="NCBI Taxonomy" id="1387282"/>
    <lineage>
        <taxon>Bacteria</taxon>
        <taxon>Pseudomonadati</taxon>
        <taxon>Pseudomonadota</taxon>
        <taxon>Alphaproteobacteria</taxon>
        <taxon>Rhodobacterales</taxon>
        <taxon>Roseobacteraceae</taxon>
        <taxon>Seohaeicola</taxon>
    </lineage>
</organism>
<dbReference type="SUPFAM" id="SSF103481">
    <property type="entry name" value="Multidrug resistance efflux transporter EmrE"/>
    <property type="match status" value="2"/>
</dbReference>
<sequence length="308" mass="33258">MGVQDAIMTQPVPARPVTGILWMLFAGICFVGVNALVKYLGDRIPAAESAFLRYLFGFFFLIPLFRSMLSVRIDRVLWIQFIGRGVFHAFGVMLWFYAMTQISLADVTAINYLSPVYVTIGAALFLGERLAIRRIMAIILALVGAAIILRPGFREIGTGHWAMMLAAVVFGGSYVLAKVVVDKANPALVVGMLSLWVTVALAPFAIAVWVTPTPAEVAILVAVAFCATTGHYAMTLAFAAAPVTVTQPVTFLQLVWATLLGVFVFHEALDPYVLAGGGLILASVTFISWREAVLNRRAVTPPAPAPEV</sequence>
<dbReference type="PANTHER" id="PTHR22911">
    <property type="entry name" value="ACYL-MALONYL CONDENSING ENZYME-RELATED"/>
    <property type="match status" value="1"/>
</dbReference>
<dbReference type="EMBL" id="JBHSGI010000002">
    <property type="protein sequence ID" value="MFC4667361.1"/>
    <property type="molecule type" value="Genomic_DNA"/>
</dbReference>
<feature type="transmembrane region" description="Helical" evidence="6">
    <location>
        <begin position="272"/>
        <end position="289"/>
    </location>
</feature>
<feature type="transmembrane region" description="Helical" evidence="6">
    <location>
        <begin position="159"/>
        <end position="181"/>
    </location>
</feature>
<name>A0ABV9KBL0_9RHOB</name>
<comment type="caution">
    <text evidence="8">The sequence shown here is derived from an EMBL/GenBank/DDBJ whole genome shotgun (WGS) entry which is preliminary data.</text>
</comment>
<accession>A0ABV9KBL0</accession>
<dbReference type="Gene3D" id="1.10.3730.20">
    <property type="match status" value="1"/>
</dbReference>
<evidence type="ECO:0000313" key="9">
    <source>
        <dbReference type="Proteomes" id="UP001595973"/>
    </source>
</evidence>
<feature type="domain" description="EamA" evidence="7">
    <location>
        <begin position="159"/>
        <end position="288"/>
    </location>
</feature>
<protein>
    <submittedName>
        <fullName evidence="8">DMT family transporter</fullName>
    </submittedName>
</protein>
<feature type="transmembrane region" description="Helical" evidence="6">
    <location>
        <begin position="51"/>
        <end position="69"/>
    </location>
</feature>
<feature type="transmembrane region" description="Helical" evidence="6">
    <location>
        <begin position="217"/>
        <end position="241"/>
    </location>
</feature>
<evidence type="ECO:0000256" key="3">
    <source>
        <dbReference type="ARBA" id="ARBA00022692"/>
    </source>
</evidence>
<feature type="transmembrane region" description="Helical" evidence="6">
    <location>
        <begin position="134"/>
        <end position="153"/>
    </location>
</feature>
<feature type="transmembrane region" description="Helical" evidence="6">
    <location>
        <begin position="188"/>
        <end position="211"/>
    </location>
</feature>
<evidence type="ECO:0000259" key="7">
    <source>
        <dbReference type="Pfam" id="PF00892"/>
    </source>
</evidence>
<dbReference type="Pfam" id="PF00892">
    <property type="entry name" value="EamA"/>
    <property type="match status" value="2"/>
</dbReference>
<evidence type="ECO:0000256" key="5">
    <source>
        <dbReference type="ARBA" id="ARBA00023136"/>
    </source>
</evidence>
<gene>
    <name evidence="8" type="ORF">ACFO5X_02235</name>
</gene>
<dbReference type="RefSeq" id="WP_380715475.1">
    <property type="nucleotide sequence ID" value="NZ_JBHSGI010000002.1"/>
</dbReference>
<dbReference type="PANTHER" id="PTHR22911:SF6">
    <property type="entry name" value="SOLUTE CARRIER FAMILY 35 MEMBER G1"/>
    <property type="match status" value="1"/>
</dbReference>
<reference evidence="9" key="1">
    <citation type="journal article" date="2019" name="Int. J. Syst. Evol. Microbiol.">
        <title>The Global Catalogue of Microorganisms (GCM) 10K type strain sequencing project: providing services to taxonomists for standard genome sequencing and annotation.</title>
        <authorList>
            <consortium name="The Broad Institute Genomics Platform"/>
            <consortium name="The Broad Institute Genome Sequencing Center for Infectious Disease"/>
            <person name="Wu L."/>
            <person name="Ma J."/>
        </authorList>
    </citation>
    <scope>NUCLEOTIDE SEQUENCE [LARGE SCALE GENOMIC DNA]</scope>
    <source>
        <strain evidence="9">CGMCC 4.7283</strain>
    </source>
</reference>
<proteinExistence type="inferred from homology"/>
<evidence type="ECO:0000256" key="6">
    <source>
        <dbReference type="SAM" id="Phobius"/>
    </source>
</evidence>
<evidence type="ECO:0000256" key="2">
    <source>
        <dbReference type="ARBA" id="ARBA00009853"/>
    </source>
</evidence>
<evidence type="ECO:0000313" key="8">
    <source>
        <dbReference type="EMBL" id="MFC4667361.1"/>
    </source>
</evidence>
<comment type="similarity">
    <text evidence="2">Belongs to the drug/metabolite transporter (DMT) superfamily. 10 TMS drug/metabolite exporter (DME) (TC 2.A.7.3) family.</text>
</comment>
<feature type="transmembrane region" description="Helical" evidence="6">
    <location>
        <begin position="76"/>
        <end position="97"/>
    </location>
</feature>
<evidence type="ECO:0000256" key="4">
    <source>
        <dbReference type="ARBA" id="ARBA00022989"/>
    </source>
</evidence>
<feature type="transmembrane region" description="Helical" evidence="6">
    <location>
        <begin position="248"/>
        <end position="266"/>
    </location>
</feature>
<keyword evidence="3 6" id="KW-0812">Transmembrane</keyword>
<feature type="transmembrane region" description="Helical" evidence="6">
    <location>
        <begin position="109"/>
        <end position="127"/>
    </location>
</feature>
<dbReference type="InterPro" id="IPR037185">
    <property type="entry name" value="EmrE-like"/>
</dbReference>
<keyword evidence="4 6" id="KW-1133">Transmembrane helix</keyword>
<evidence type="ECO:0000256" key="1">
    <source>
        <dbReference type="ARBA" id="ARBA00004141"/>
    </source>
</evidence>
<feature type="transmembrane region" description="Helical" evidence="6">
    <location>
        <begin position="20"/>
        <end position="39"/>
    </location>
</feature>
<keyword evidence="5 6" id="KW-0472">Membrane</keyword>